<dbReference type="EMBL" id="VDEP01000438">
    <property type="protein sequence ID" value="KAA1083512.1"/>
    <property type="molecule type" value="Genomic_DNA"/>
</dbReference>
<evidence type="ECO:0000313" key="3">
    <source>
        <dbReference type="EMBL" id="KAA1083512.1"/>
    </source>
</evidence>
<name>A0A5B0N3T8_PUCGR</name>
<feature type="region of interest" description="Disordered" evidence="2">
    <location>
        <begin position="1"/>
        <end position="53"/>
    </location>
</feature>
<protein>
    <submittedName>
        <fullName evidence="3">Uncharacterized protein</fullName>
    </submittedName>
</protein>
<dbReference type="AlphaFoldDB" id="A0A5B0N3T8"/>
<comment type="caution">
    <text evidence="3">The sequence shown here is derived from an EMBL/GenBank/DDBJ whole genome shotgun (WGS) entry which is preliminary data.</text>
</comment>
<evidence type="ECO:0000256" key="2">
    <source>
        <dbReference type="SAM" id="MobiDB-lite"/>
    </source>
</evidence>
<reference evidence="3 4" key="1">
    <citation type="submission" date="2019-05" db="EMBL/GenBank/DDBJ databases">
        <title>Emergence of the Ug99 lineage of the wheat stem rust pathogen through somatic hybridization.</title>
        <authorList>
            <person name="Li F."/>
            <person name="Upadhyaya N.M."/>
            <person name="Sperschneider J."/>
            <person name="Matny O."/>
            <person name="Nguyen-Phuc H."/>
            <person name="Mago R."/>
            <person name="Raley C."/>
            <person name="Miller M.E."/>
            <person name="Silverstein K.A.T."/>
            <person name="Henningsen E."/>
            <person name="Hirsch C.D."/>
            <person name="Visser B."/>
            <person name="Pretorius Z.A."/>
            <person name="Steffenson B.J."/>
            <person name="Schwessinger B."/>
            <person name="Dodds P.N."/>
            <person name="Figueroa M."/>
        </authorList>
    </citation>
    <scope>NUCLEOTIDE SEQUENCE [LARGE SCALE GENOMIC DNA]</scope>
    <source>
        <strain evidence="3 4">Ug99</strain>
    </source>
</reference>
<dbReference type="Proteomes" id="UP000325313">
    <property type="component" value="Unassembled WGS sequence"/>
</dbReference>
<feature type="compositionally biased region" description="Polar residues" evidence="2">
    <location>
        <begin position="39"/>
        <end position="53"/>
    </location>
</feature>
<keyword evidence="1" id="KW-0175">Coiled coil</keyword>
<organism evidence="3 4">
    <name type="scientific">Puccinia graminis f. sp. tritici</name>
    <dbReference type="NCBI Taxonomy" id="56615"/>
    <lineage>
        <taxon>Eukaryota</taxon>
        <taxon>Fungi</taxon>
        <taxon>Dikarya</taxon>
        <taxon>Basidiomycota</taxon>
        <taxon>Pucciniomycotina</taxon>
        <taxon>Pucciniomycetes</taxon>
        <taxon>Pucciniales</taxon>
        <taxon>Pucciniaceae</taxon>
        <taxon>Puccinia</taxon>
    </lineage>
</organism>
<proteinExistence type="predicted"/>
<evidence type="ECO:0000256" key="1">
    <source>
        <dbReference type="SAM" id="Coils"/>
    </source>
</evidence>
<evidence type="ECO:0000313" key="4">
    <source>
        <dbReference type="Proteomes" id="UP000325313"/>
    </source>
</evidence>
<gene>
    <name evidence="3" type="ORF">PGTUg99_035462</name>
</gene>
<feature type="coiled-coil region" evidence="1">
    <location>
        <begin position="57"/>
        <end position="95"/>
    </location>
</feature>
<sequence>MKFGVGAPNIPKESDSDQSERSKPEKLPDNFESPEGSPTRFTPSLSKMANNNGDPALQALQQQLSEMKAGFEAIVQQQNQTIANLTNIATAHQQQLQNPPAQSHSDLMLRQFIKDPETPFIADKDYTNFDALTVVENKKVTELLQNTLHNDLLTIVESEGMTCLKELFKLLRSKCKQLGR</sequence>
<feature type="compositionally biased region" description="Basic and acidic residues" evidence="2">
    <location>
        <begin position="12"/>
        <end position="29"/>
    </location>
</feature>
<accession>A0A5B0N3T8</accession>